<evidence type="ECO:0000256" key="3">
    <source>
        <dbReference type="ARBA" id="ARBA00022670"/>
    </source>
</evidence>
<dbReference type="Gene3D" id="3.40.630.10">
    <property type="entry name" value="Zn peptidases"/>
    <property type="match status" value="2"/>
</dbReference>
<dbReference type="PANTHER" id="PTHR43808">
    <property type="entry name" value="ACETYLORNITHINE DEACETYLASE"/>
    <property type="match status" value="1"/>
</dbReference>
<evidence type="ECO:0000259" key="9">
    <source>
        <dbReference type="Pfam" id="PF07687"/>
    </source>
</evidence>
<dbReference type="InterPro" id="IPR036264">
    <property type="entry name" value="Bact_exopeptidase_dim_dom"/>
</dbReference>
<comment type="caution">
    <text evidence="10">The sequence shown here is derived from an EMBL/GenBank/DDBJ whole genome shotgun (WGS) entry which is preliminary data.</text>
</comment>
<keyword evidence="7" id="KW-0224">Dipeptidase</keyword>
<evidence type="ECO:0000256" key="2">
    <source>
        <dbReference type="ARBA" id="ARBA00006247"/>
    </source>
</evidence>
<dbReference type="EMBL" id="LGYO01000011">
    <property type="protein sequence ID" value="KNZ42671.1"/>
    <property type="molecule type" value="Genomic_DNA"/>
</dbReference>
<reference evidence="11" key="1">
    <citation type="submission" date="2015-07" db="EMBL/GenBank/DDBJ databases">
        <title>Draft genome sequence of Acetobacterium bakii DSM 8293, a potential psychrophilic chemical producer through syngas fermentation.</title>
        <authorList>
            <person name="Song Y."/>
            <person name="Hwang S."/>
            <person name="Cho B.-K."/>
        </authorList>
    </citation>
    <scope>NUCLEOTIDE SEQUENCE [LARGE SCALE GENOMIC DNA]</scope>
    <source>
        <strain evidence="11">DSM 8239</strain>
    </source>
</reference>
<dbReference type="STRING" id="52689.AKG39_05145"/>
<dbReference type="GO" id="GO:0008237">
    <property type="term" value="F:metallopeptidase activity"/>
    <property type="evidence" value="ECO:0007669"/>
    <property type="project" value="UniProtKB-KW"/>
</dbReference>
<dbReference type="GO" id="GO:0016805">
    <property type="term" value="F:dipeptidase activity"/>
    <property type="evidence" value="ECO:0007669"/>
    <property type="project" value="UniProtKB-KW"/>
</dbReference>
<dbReference type="SUPFAM" id="SSF53187">
    <property type="entry name" value="Zn-dependent exopeptidases"/>
    <property type="match status" value="1"/>
</dbReference>
<evidence type="ECO:0000256" key="4">
    <source>
        <dbReference type="ARBA" id="ARBA00022723"/>
    </source>
</evidence>
<comment type="similarity">
    <text evidence="2">Belongs to the peptidase M20A family.</text>
</comment>
<gene>
    <name evidence="10" type="ORF">AKG39_05145</name>
</gene>
<accession>A0A0L6U2D5</accession>
<comment type="cofactor">
    <cofactor evidence="1">
        <name>Zn(2+)</name>
        <dbReference type="ChEBI" id="CHEBI:29105"/>
    </cofactor>
</comment>
<keyword evidence="11" id="KW-1185">Reference proteome</keyword>
<dbReference type="AlphaFoldDB" id="A0A0L6U2D5"/>
<evidence type="ECO:0000256" key="5">
    <source>
        <dbReference type="ARBA" id="ARBA00022801"/>
    </source>
</evidence>
<evidence type="ECO:0000313" key="10">
    <source>
        <dbReference type="EMBL" id="KNZ42671.1"/>
    </source>
</evidence>
<dbReference type="NCBIfam" id="TIGR01887">
    <property type="entry name" value="dipeptidaselike"/>
    <property type="match status" value="1"/>
</dbReference>
<dbReference type="Gene3D" id="3.30.70.360">
    <property type="match status" value="4"/>
</dbReference>
<dbReference type="InterPro" id="IPR010964">
    <property type="entry name" value="M20A_pepV-rel"/>
</dbReference>
<dbReference type="PATRIC" id="fig|52689.4.peg.109"/>
<protein>
    <submittedName>
        <fullName evidence="10">Xaa-His dipeptidase</fullName>
    </submittedName>
</protein>
<keyword evidence="5" id="KW-0378">Hydrolase</keyword>
<evidence type="ECO:0000256" key="6">
    <source>
        <dbReference type="ARBA" id="ARBA00022833"/>
    </source>
</evidence>
<dbReference type="Proteomes" id="UP000036873">
    <property type="component" value="Unassembled WGS sequence"/>
</dbReference>
<keyword evidence="4" id="KW-0479">Metal-binding</keyword>
<keyword evidence="8" id="KW-0482">Metalloprotease</keyword>
<keyword evidence="6" id="KW-0862">Zinc</keyword>
<evidence type="ECO:0000313" key="11">
    <source>
        <dbReference type="Proteomes" id="UP000036873"/>
    </source>
</evidence>
<dbReference type="GO" id="GO:0008270">
    <property type="term" value="F:zinc ion binding"/>
    <property type="evidence" value="ECO:0007669"/>
    <property type="project" value="InterPro"/>
</dbReference>
<keyword evidence="3" id="KW-0645">Protease</keyword>
<dbReference type="GO" id="GO:0006508">
    <property type="term" value="P:proteolysis"/>
    <property type="evidence" value="ECO:0007669"/>
    <property type="project" value="UniProtKB-KW"/>
</dbReference>
<evidence type="ECO:0000256" key="1">
    <source>
        <dbReference type="ARBA" id="ARBA00001947"/>
    </source>
</evidence>
<sequence>MKTESNLDVKAFLADLKGLLKIESTNNEAGMVTSEAPLGTGINDAIDYLLDLGKNFGFKTKNLDGYCGYIEMGEGDEMVAMLNHVDTVAVGGGWTVPPFDLTLQDDKIYGRGAIDNKGPAMVSLYAMKALAETGIPLNKRVRLIIGGDEEGDAWRCMKRYKDTEELPGASFSPDSRFPAIFAEKGMLRICLKKALDSGTNEMTFFSGNQINTVPDYAKAIVDGVTYKSYGKSAHASEPDNGVNAIFRLAQKLKAREIKHPFLELLEVVSLDGFNIRISDEISGALTLNPSIARVDAEEAVLECDIRYPVSVEIKDIEEQIAAAVKPYGFSFEILEELGPLHVDRESALVKSLQKVYREYSGDSSGPMTSGGATYARAFDNAVAFGGRFPGEANMCHQTDEYWSLESMKKNFDIILKALEVLAK</sequence>
<feature type="domain" description="Peptidase M20 dimerisation" evidence="9">
    <location>
        <begin position="224"/>
        <end position="326"/>
    </location>
</feature>
<evidence type="ECO:0000256" key="8">
    <source>
        <dbReference type="ARBA" id="ARBA00023049"/>
    </source>
</evidence>
<organism evidence="10 11">
    <name type="scientific">Acetobacterium bakii</name>
    <dbReference type="NCBI Taxonomy" id="52689"/>
    <lineage>
        <taxon>Bacteria</taxon>
        <taxon>Bacillati</taxon>
        <taxon>Bacillota</taxon>
        <taxon>Clostridia</taxon>
        <taxon>Eubacteriales</taxon>
        <taxon>Eubacteriaceae</taxon>
        <taxon>Acetobacterium</taxon>
    </lineage>
</organism>
<dbReference type="InterPro" id="IPR050072">
    <property type="entry name" value="Peptidase_M20A"/>
</dbReference>
<dbReference type="InterPro" id="IPR011650">
    <property type="entry name" value="Peptidase_M20_dimer"/>
</dbReference>
<dbReference type="SUPFAM" id="SSF55031">
    <property type="entry name" value="Bacterial exopeptidase dimerisation domain"/>
    <property type="match status" value="1"/>
</dbReference>
<dbReference type="GO" id="GO:0006526">
    <property type="term" value="P:L-arginine biosynthetic process"/>
    <property type="evidence" value="ECO:0007669"/>
    <property type="project" value="TreeGrafter"/>
</dbReference>
<dbReference type="Pfam" id="PF01546">
    <property type="entry name" value="Peptidase_M20"/>
    <property type="match status" value="1"/>
</dbReference>
<proteinExistence type="inferred from homology"/>
<dbReference type="Pfam" id="PF07687">
    <property type="entry name" value="M20_dimer"/>
    <property type="match status" value="1"/>
</dbReference>
<dbReference type="PANTHER" id="PTHR43808:SF31">
    <property type="entry name" value="N-ACETYL-L-CITRULLINE DEACETYLASE"/>
    <property type="match status" value="1"/>
</dbReference>
<dbReference type="InterPro" id="IPR002933">
    <property type="entry name" value="Peptidase_M20"/>
</dbReference>
<evidence type="ECO:0000256" key="7">
    <source>
        <dbReference type="ARBA" id="ARBA00022997"/>
    </source>
</evidence>
<name>A0A0L6U2D5_9FIRM</name>
<dbReference type="GO" id="GO:0008777">
    <property type="term" value="F:acetylornithine deacetylase activity"/>
    <property type="evidence" value="ECO:0007669"/>
    <property type="project" value="TreeGrafter"/>
</dbReference>